<accession>A0A183IQX5</accession>
<dbReference type="InterPro" id="IPR023231">
    <property type="entry name" value="GSKIP_dom_sf"/>
</dbReference>
<evidence type="ECO:0000313" key="4">
    <source>
        <dbReference type="WBParaSite" id="SBAD_0000625701-mRNA-1"/>
    </source>
</evidence>
<dbReference type="WBParaSite" id="SBAD_0000625701-mRNA-1">
    <property type="protein sequence ID" value="SBAD_0000625701-mRNA-1"/>
    <property type="gene ID" value="SBAD_0000625701"/>
</dbReference>
<dbReference type="OrthoDB" id="5804279at2759"/>
<dbReference type="Gene3D" id="3.30.2280.10">
    <property type="entry name" value="Hypothetical protein (hspc210)"/>
    <property type="match status" value="1"/>
</dbReference>
<dbReference type="AlphaFoldDB" id="A0A183IQX5"/>
<evidence type="ECO:0000313" key="2">
    <source>
        <dbReference type="EMBL" id="VDP08972.1"/>
    </source>
</evidence>
<keyword evidence="3" id="KW-1185">Reference proteome</keyword>
<gene>
    <name evidence="2" type="ORF">SBAD_LOCUS6019</name>
</gene>
<proteinExistence type="predicted"/>
<protein>
    <submittedName>
        <fullName evidence="4">DUF727 domain-containing protein</fullName>
    </submittedName>
</protein>
<dbReference type="EMBL" id="UZAM01009420">
    <property type="protein sequence ID" value="VDP08972.1"/>
    <property type="molecule type" value="Genomic_DNA"/>
</dbReference>
<dbReference type="SUPFAM" id="SSF103107">
    <property type="entry name" value="Hypothetical protein c14orf129, hspc210"/>
    <property type="match status" value="1"/>
</dbReference>
<sequence length="141" mass="15586">MNGDISHLNLHTRYFETVYALMDYVSPCYRRRFTDTLSDRLKQLQCSDSVGCNSIGEDSLDPEKNGLEMRYPFFAFGGQDNGVTSQSPSHLLCSDTDAILVESAPIVVNVCQASRLMTSGSHIFTSTPANDAVSFSYPEVN</sequence>
<organism evidence="4">
    <name type="scientific">Soboliphyme baturini</name>
    <dbReference type="NCBI Taxonomy" id="241478"/>
    <lineage>
        <taxon>Eukaryota</taxon>
        <taxon>Metazoa</taxon>
        <taxon>Ecdysozoa</taxon>
        <taxon>Nematoda</taxon>
        <taxon>Enoplea</taxon>
        <taxon>Dorylaimia</taxon>
        <taxon>Dioctophymatida</taxon>
        <taxon>Dioctophymatoidea</taxon>
        <taxon>Soboliphymatidae</taxon>
        <taxon>Soboliphyme</taxon>
    </lineage>
</organism>
<evidence type="ECO:0000313" key="3">
    <source>
        <dbReference type="Proteomes" id="UP000270296"/>
    </source>
</evidence>
<dbReference type="Proteomes" id="UP000270296">
    <property type="component" value="Unassembled WGS sequence"/>
</dbReference>
<reference evidence="2 3" key="2">
    <citation type="submission" date="2018-11" db="EMBL/GenBank/DDBJ databases">
        <authorList>
            <consortium name="Pathogen Informatics"/>
        </authorList>
    </citation>
    <scope>NUCLEOTIDE SEQUENCE [LARGE SCALE GENOMIC DNA]</scope>
</reference>
<dbReference type="InterPro" id="IPR007967">
    <property type="entry name" value="GSKIP_dom"/>
</dbReference>
<feature type="domain" description="GSKIP" evidence="1">
    <location>
        <begin position="4"/>
        <end position="44"/>
    </location>
</feature>
<name>A0A183IQX5_9BILA</name>
<dbReference type="Pfam" id="PF05303">
    <property type="entry name" value="GSKIP_dom"/>
    <property type="match status" value="1"/>
</dbReference>
<reference evidence="4" key="1">
    <citation type="submission" date="2016-06" db="UniProtKB">
        <authorList>
            <consortium name="WormBaseParasite"/>
        </authorList>
    </citation>
    <scope>IDENTIFICATION</scope>
</reference>
<evidence type="ECO:0000259" key="1">
    <source>
        <dbReference type="Pfam" id="PF05303"/>
    </source>
</evidence>